<keyword evidence="4" id="KW-1185">Reference proteome</keyword>
<organism evidence="3 4">
    <name type="scientific">Caulochytrium protostelioides</name>
    <dbReference type="NCBI Taxonomy" id="1555241"/>
    <lineage>
        <taxon>Eukaryota</taxon>
        <taxon>Fungi</taxon>
        <taxon>Fungi incertae sedis</taxon>
        <taxon>Chytridiomycota</taxon>
        <taxon>Chytridiomycota incertae sedis</taxon>
        <taxon>Chytridiomycetes</taxon>
        <taxon>Caulochytriales</taxon>
        <taxon>Caulochytriaceae</taxon>
        <taxon>Caulochytrium</taxon>
    </lineage>
</organism>
<keyword evidence="1" id="KW-0812">Transmembrane</keyword>
<dbReference type="InterPro" id="IPR057321">
    <property type="entry name" value="RFX1-4/6/8-like_BCD"/>
</dbReference>
<evidence type="ECO:0000313" key="4">
    <source>
        <dbReference type="Proteomes" id="UP000274922"/>
    </source>
</evidence>
<feature type="domain" description="RFX1-4/6/8-like BCD" evidence="2">
    <location>
        <begin position="1"/>
        <end position="252"/>
    </location>
</feature>
<dbReference type="GO" id="GO:0000978">
    <property type="term" value="F:RNA polymerase II cis-regulatory region sequence-specific DNA binding"/>
    <property type="evidence" value="ECO:0007669"/>
    <property type="project" value="TreeGrafter"/>
</dbReference>
<dbReference type="PANTHER" id="PTHR12619:SF5">
    <property type="entry name" value="TRANSCRIPTION FACTOR RFX4"/>
    <property type="match status" value="1"/>
</dbReference>
<dbReference type="AlphaFoldDB" id="A0A4P9XAG7"/>
<proteinExistence type="predicted"/>
<evidence type="ECO:0000313" key="3">
    <source>
        <dbReference type="EMBL" id="RKP02348.1"/>
    </source>
</evidence>
<keyword evidence="1" id="KW-0472">Membrane</keyword>
<name>A0A4P9XAG7_9FUNG</name>
<dbReference type="EMBL" id="ML014146">
    <property type="protein sequence ID" value="RKP02348.1"/>
    <property type="molecule type" value="Genomic_DNA"/>
</dbReference>
<keyword evidence="1" id="KW-1133">Transmembrane helix</keyword>
<dbReference type="GO" id="GO:0000981">
    <property type="term" value="F:DNA-binding transcription factor activity, RNA polymerase II-specific"/>
    <property type="evidence" value="ECO:0007669"/>
    <property type="project" value="TreeGrafter"/>
</dbReference>
<dbReference type="STRING" id="1555241.A0A4P9XAG7"/>
<dbReference type="PANTHER" id="PTHR12619">
    <property type="entry name" value="RFX TRANSCRIPTION FACTOR FAMILY"/>
    <property type="match status" value="1"/>
</dbReference>
<feature type="transmembrane region" description="Helical" evidence="1">
    <location>
        <begin position="228"/>
        <end position="246"/>
    </location>
</feature>
<gene>
    <name evidence="3" type="ORF">CXG81DRAFT_10930</name>
</gene>
<evidence type="ECO:0000259" key="2">
    <source>
        <dbReference type="Pfam" id="PF25340"/>
    </source>
</evidence>
<dbReference type="Proteomes" id="UP000274922">
    <property type="component" value="Unassembled WGS sequence"/>
</dbReference>
<dbReference type="OrthoDB" id="10056949at2759"/>
<sequence length="259" mass="29958">MKFDEIEDHLLRFWRELSHEHRALFAEVPEVAAALFQQDAVLYDTIIHLMLPNALKPLPLEGIQAIRQFAAKYEQWVTIAMAGHAPTLVARKCEIAKVLVQQLRRHTALNHLAQAGRQVVGDPQRLAAMLSDWNLLTFSELLDQAAWVCECRARDIHPILDTEVRHLLATGNQIEQWGAWVEGVANRFLDEGLEPQRYIYVARQVLLKWTYYANAVLRDLTFHSAPSYGSFHLVFLFCDAFFFYLVEQRIANMKAFEQR</sequence>
<dbReference type="InterPro" id="IPR039779">
    <property type="entry name" value="RFX-like"/>
</dbReference>
<reference evidence="4" key="1">
    <citation type="journal article" date="2018" name="Nat. Microbiol.">
        <title>Leveraging single-cell genomics to expand the fungal tree of life.</title>
        <authorList>
            <person name="Ahrendt S.R."/>
            <person name="Quandt C.A."/>
            <person name="Ciobanu D."/>
            <person name="Clum A."/>
            <person name="Salamov A."/>
            <person name="Andreopoulos B."/>
            <person name="Cheng J.F."/>
            <person name="Woyke T."/>
            <person name="Pelin A."/>
            <person name="Henrissat B."/>
            <person name="Reynolds N.K."/>
            <person name="Benny G.L."/>
            <person name="Smith M.E."/>
            <person name="James T.Y."/>
            <person name="Grigoriev I.V."/>
        </authorList>
    </citation>
    <scope>NUCLEOTIDE SEQUENCE [LARGE SCALE GENOMIC DNA]</scope>
    <source>
        <strain evidence="4">ATCC 52028</strain>
    </source>
</reference>
<accession>A0A4P9XAG7</accession>
<evidence type="ECO:0000256" key="1">
    <source>
        <dbReference type="SAM" id="Phobius"/>
    </source>
</evidence>
<dbReference type="Pfam" id="PF25340">
    <property type="entry name" value="BCD_RFX"/>
    <property type="match status" value="1"/>
</dbReference>
<protein>
    <recommendedName>
        <fullName evidence="2">RFX1-4/6/8-like BCD domain-containing protein</fullName>
    </recommendedName>
</protein>